<dbReference type="PANTHER" id="PTHR47997:SF75">
    <property type="entry name" value="MYB DOMAIN PROTEIN 55"/>
    <property type="match status" value="1"/>
</dbReference>
<keyword evidence="4" id="KW-0238">DNA-binding</keyword>
<evidence type="ECO:0000256" key="1">
    <source>
        <dbReference type="ARBA" id="ARBA00004123"/>
    </source>
</evidence>
<evidence type="ECO:0000313" key="10">
    <source>
        <dbReference type="EMBL" id="KAK7392168.1"/>
    </source>
</evidence>
<dbReference type="CDD" id="cd00167">
    <property type="entry name" value="SANT"/>
    <property type="match status" value="2"/>
</dbReference>
<feature type="domain" description="Myb-like" evidence="8">
    <location>
        <begin position="62"/>
        <end position="112"/>
    </location>
</feature>
<evidence type="ECO:0000259" key="9">
    <source>
        <dbReference type="PROSITE" id="PS51294"/>
    </source>
</evidence>
<keyword evidence="5" id="KW-0804">Transcription</keyword>
<keyword evidence="6" id="KW-0539">Nucleus</keyword>
<evidence type="ECO:0000256" key="3">
    <source>
        <dbReference type="ARBA" id="ARBA00023015"/>
    </source>
</evidence>
<protein>
    <submittedName>
        <fullName evidence="10">Uncharacterized protein</fullName>
    </submittedName>
</protein>
<dbReference type="AlphaFoldDB" id="A0AAN9XHM5"/>
<keyword evidence="3" id="KW-0805">Transcription regulation</keyword>
<gene>
    <name evidence="10" type="ORF">VNO78_20598</name>
</gene>
<feature type="compositionally biased region" description="Polar residues" evidence="7">
    <location>
        <begin position="163"/>
        <end position="173"/>
    </location>
</feature>
<dbReference type="PROSITE" id="PS50090">
    <property type="entry name" value="MYB_LIKE"/>
    <property type="match status" value="2"/>
</dbReference>
<feature type="domain" description="Myb-like" evidence="8">
    <location>
        <begin position="9"/>
        <end position="61"/>
    </location>
</feature>
<dbReference type="GO" id="GO:0003677">
    <property type="term" value="F:DNA binding"/>
    <property type="evidence" value="ECO:0007669"/>
    <property type="project" value="UniProtKB-KW"/>
</dbReference>
<name>A0AAN9XHM5_PSOTE</name>
<dbReference type="GO" id="GO:0005634">
    <property type="term" value="C:nucleus"/>
    <property type="evidence" value="ECO:0007669"/>
    <property type="project" value="UniProtKB-SubCell"/>
</dbReference>
<keyword evidence="2" id="KW-0677">Repeat</keyword>
<dbReference type="InterPro" id="IPR051953">
    <property type="entry name" value="Plant_SW-associated_TFs"/>
</dbReference>
<accession>A0AAN9XHM5</accession>
<feature type="region of interest" description="Disordered" evidence="7">
    <location>
        <begin position="313"/>
        <end position="332"/>
    </location>
</feature>
<proteinExistence type="predicted"/>
<dbReference type="EMBL" id="JAYMYS010000005">
    <property type="protein sequence ID" value="KAK7392168.1"/>
    <property type="molecule type" value="Genomic_DNA"/>
</dbReference>
<evidence type="ECO:0000256" key="5">
    <source>
        <dbReference type="ARBA" id="ARBA00023163"/>
    </source>
</evidence>
<dbReference type="InterPro" id="IPR001005">
    <property type="entry name" value="SANT/Myb"/>
</dbReference>
<comment type="caution">
    <text evidence="10">The sequence shown here is derived from an EMBL/GenBank/DDBJ whole genome shotgun (WGS) entry which is preliminary data.</text>
</comment>
<dbReference type="PROSITE" id="PS51294">
    <property type="entry name" value="HTH_MYB"/>
    <property type="match status" value="2"/>
</dbReference>
<evidence type="ECO:0000256" key="7">
    <source>
        <dbReference type="SAM" id="MobiDB-lite"/>
    </source>
</evidence>
<sequence length="532" mass="60101">MGRHSCCYKQKLRKGLWSPEEDEKLLRHITKYGHGCWSSVPKQAGLQRCGKSCRLRWINYLRPDLKRGTFSQDEENLIIELHAVLGNRWSQIAAQLPGRTDNEIKNLWNSCLKKKLRQKGIDPVTHKPLSEVENREDNGRSQDKAAEVSNELNLLKSESSKSDSASYEQRTSISPKAYAPEMDGSCSSKIESNFVTNCYNKDLFLDRFMSSSRQESYTTSCQPTDLMGNFPIQMSYATNDCLPNDSNSSHWFSQTGRPFDMNSEFLFNAATSINPTPTTNLFLPNSFCYKPPLSVPSDNVSTAFGSHYWEASASNNSNSSIRSNSSTELRSSSPLNILSSLGLADCSTSTTKEAQIHMMESHSEEAKWDEYLHNPISMLASVQNQAPESLCNEIKTSMHLVPDTLGAMLPLSIKQQEPSQTSSIFSKDIQKLRAAFGHMCVKPQILLLYNKDFYSVFFLLFLSLVHCNLNGAFACPSSKPSQNLLVHAKFHFHFNARYRVTYLQTIFTITSPGSRYDLLFHFHTTENDTKLV</sequence>
<feature type="domain" description="HTH myb-type" evidence="9">
    <location>
        <begin position="9"/>
        <end position="61"/>
    </location>
</feature>
<evidence type="ECO:0000256" key="4">
    <source>
        <dbReference type="ARBA" id="ARBA00023125"/>
    </source>
</evidence>
<dbReference type="PANTHER" id="PTHR47997">
    <property type="entry name" value="MYB DOMAIN PROTEIN 55"/>
    <property type="match status" value="1"/>
</dbReference>
<dbReference type="InterPro" id="IPR009057">
    <property type="entry name" value="Homeodomain-like_sf"/>
</dbReference>
<dbReference type="Pfam" id="PF00249">
    <property type="entry name" value="Myb_DNA-binding"/>
    <property type="match status" value="2"/>
</dbReference>
<dbReference type="Proteomes" id="UP001386955">
    <property type="component" value="Unassembled WGS sequence"/>
</dbReference>
<reference evidence="10 11" key="1">
    <citation type="submission" date="2024-01" db="EMBL/GenBank/DDBJ databases">
        <title>The genomes of 5 underutilized Papilionoideae crops provide insights into root nodulation and disease resistanc.</title>
        <authorList>
            <person name="Jiang F."/>
        </authorList>
    </citation>
    <scope>NUCLEOTIDE SEQUENCE [LARGE SCALE GENOMIC DNA]</scope>
    <source>
        <strain evidence="10">DUOXIRENSHENG_FW03</strain>
        <tissue evidence="10">Leaves</tissue>
    </source>
</reference>
<dbReference type="Gene3D" id="1.10.10.60">
    <property type="entry name" value="Homeodomain-like"/>
    <property type="match status" value="2"/>
</dbReference>
<dbReference type="SUPFAM" id="SSF46689">
    <property type="entry name" value="Homeodomain-like"/>
    <property type="match status" value="1"/>
</dbReference>
<dbReference type="FunFam" id="1.10.10.60:FF:000221">
    <property type="entry name" value="MYB transcription factor"/>
    <property type="match status" value="1"/>
</dbReference>
<evidence type="ECO:0000256" key="2">
    <source>
        <dbReference type="ARBA" id="ARBA00022737"/>
    </source>
</evidence>
<dbReference type="FunFam" id="1.10.10.60:FF:000047">
    <property type="entry name" value="Myb transcription factor"/>
    <property type="match status" value="1"/>
</dbReference>
<feature type="region of interest" description="Disordered" evidence="7">
    <location>
        <begin position="123"/>
        <end position="173"/>
    </location>
</feature>
<comment type="subcellular location">
    <subcellularLocation>
        <location evidence="1">Nucleus</location>
    </subcellularLocation>
</comment>
<evidence type="ECO:0000256" key="6">
    <source>
        <dbReference type="ARBA" id="ARBA00023242"/>
    </source>
</evidence>
<feature type="compositionally biased region" description="Basic and acidic residues" evidence="7">
    <location>
        <begin position="124"/>
        <end position="146"/>
    </location>
</feature>
<evidence type="ECO:0000259" key="8">
    <source>
        <dbReference type="PROSITE" id="PS50090"/>
    </source>
</evidence>
<evidence type="ECO:0000313" key="11">
    <source>
        <dbReference type="Proteomes" id="UP001386955"/>
    </source>
</evidence>
<keyword evidence="11" id="KW-1185">Reference proteome</keyword>
<organism evidence="10 11">
    <name type="scientific">Psophocarpus tetragonolobus</name>
    <name type="common">Winged bean</name>
    <name type="synonym">Dolichos tetragonolobus</name>
    <dbReference type="NCBI Taxonomy" id="3891"/>
    <lineage>
        <taxon>Eukaryota</taxon>
        <taxon>Viridiplantae</taxon>
        <taxon>Streptophyta</taxon>
        <taxon>Embryophyta</taxon>
        <taxon>Tracheophyta</taxon>
        <taxon>Spermatophyta</taxon>
        <taxon>Magnoliopsida</taxon>
        <taxon>eudicotyledons</taxon>
        <taxon>Gunneridae</taxon>
        <taxon>Pentapetalae</taxon>
        <taxon>rosids</taxon>
        <taxon>fabids</taxon>
        <taxon>Fabales</taxon>
        <taxon>Fabaceae</taxon>
        <taxon>Papilionoideae</taxon>
        <taxon>50 kb inversion clade</taxon>
        <taxon>NPAAA clade</taxon>
        <taxon>indigoferoid/millettioid clade</taxon>
        <taxon>Phaseoleae</taxon>
        <taxon>Psophocarpus</taxon>
    </lineage>
</organism>
<dbReference type="InterPro" id="IPR017930">
    <property type="entry name" value="Myb_dom"/>
</dbReference>
<feature type="domain" description="HTH myb-type" evidence="9">
    <location>
        <begin position="62"/>
        <end position="116"/>
    </location>
</feature>
<dbReference type="SMART" id="SM00717">
    <property type="entry name" value="SANT"/>
    <property type="match status" value="2"/>
</dbReference>